<gene>
    <name evidence="2" type="ORF">FHU39_001242</name>
</gene>
<protein>
    <submittedName>
        <fullName evidence="2">Uncharacterized protein</fullName>
    </submittedName>
</protein>
<name>A0A839N0M4_9MICO</name>
<proteinExistence type="predicted"/>
<dbReference type="Proteomes" id="UP000559182">
    <property type="component" value="Unassembled WGS sequence"/>
</dbReference>
<keyword evidence="3" id="KW-1185">Reference proteome</keyword>
<organism evidence="2 3">
    <name type="scientific">Flexivirga oryzae</name>
    <dbReference type="NCBI Taxonomy" id="1794944"/>
    <lineage>
        <taxon>Bacteria</taxon>
        <taxon>Bacillati</taxon>
        <taxon>Actinomycetota</taxon>
        <taxon>Actinomycetes</taxon>
        <taxon>Micrococcales</taxon>
        <taxon>Dermacoccaceae</taxon>
        <taxon>Flexivirga</taxon>
    </lineage>
</organism>
<dbReference type="EMBL" id="JACHVQ010000001">
    <property type="protein sequence ID" value="MBB2891258.1"/>
    <property type="molecule type" value="Genomic_DNA"/>
</dbReference>
<reference evidence="2 3" key="1">
    <citation type="submission" date="2020-08" db="EMBL/GenBank/DDBJ databases">
        <title>Sequencing the genomes of 1000 actinobacteria strains.</title>
        <authorList>
            <person name="Klenk H.-P."/>
        </authorList>
    </citation>
    <scope>NUCLEOTIDE SEQUENCE [LARGE SCALE GENOMIC DNA]</scope>
    <source>
        <strain evidence="2 3">DSM 105369</strain>
    </source>
</reference>
<comment type="caution">
    <text evidence="2">The sequence shown here is derived from an EMBL/GenBank/DDBJ whole genome shotgun (WGS) entry which is preliminary data.</text>
</comment>
<dbReference type="RefSeq" id="WP_183319551.1">
    <property type="nucleotide sequence ID" value="NZ_JACHVQ010000001.1"/>
</dbReference>
<evidence type="ECO:0000313" key="2">
    <source>
        <dbReference type="EMBL" id="MBB2891258.1"/>
    </source>
</evidence>
<evidence type="ECO:0000256" key="1">
    <source>
        <dbReference type="SAM" id="MobiDB-lite"/>
    </source>
</evidence>
<evidence type="ECO:0000313" key="3">
    <source>
        <dbReference type="Proteomes" id="UP000559182"/>
    </source>
</evidence>
<dbReference type="AlphaFoldDB" id="A0A839N0M4"/>
<sequence>MTDEEQAQEPTIATTAARFPPTGDARVDEVIAQLPDPRAHHGGSAAAPDAPIERESAAGQDEPALGGGLPDPGPLDEHLAAATAVHRGLQQRLSDLSG</sequence>
<accession>A0A839N0M4</accession>
<feature type="region of interest" description="Disordered" evidence="1">
    <location>
        <begin position="1"/>
        <end position="76"/>
    </location>
</feature>